<feature type="transmembrane region" description="Helical" evidence="2">
    <location>
        <begin position="160"/>
        <end position="183"/>
    </location>
</feature>
<keyword evidence="2" id="KW-0472">Membrane</keyword>
<dbReference type="RefSeq" id="WP_152791869.1">
    <property type="nucleotide sequence ID" value="NZ_BAABEQ010000049.1"/>
</dbReference>
<dbReference type="Proteomes" id="UP000326979">
    <property type="component" value="Unassembled WGS sequence"/>
</dbReference>
<feature type="transmembrane region" description="Helical" evidence="2">
    <location>
        <begin position="220"/>
        <end position="239"/>
    </location>
</feature>
<evidence type="ECO:0000256" key="1">
    <source>
        <dbReference type="SAM" id="MobiDB-lite"/>
    </source>
</evidence>
<dbReference type="AlphaFoldDB" id="A0A5N8WHE5"/>
<feature type="region of interest" description="Disordered" evidence="1">
    <location>
        <begin position="247"/>
        <end position="275"/>
    </location>
</feature>
<feature type="compositionally biased region" description="Basic residues" evidence="1">
    <location>
        <begin position="247"/>
        <end position="257"/>
    </location>
</feature>
<dbReference type="InterPro" id="IPR021235">
    <property type="entry name" value="DUF2637"/>
</dbReference>
<feature type="transmembrane region" description="Helical" evidence="2">
    <location>
        <begin position="124"/>
        <end position="148"/>
    </location>
</feature>
<name>A0A5N8WHE5_9ACTN</name>
<comment type="caution">
    <text evidence="3">The sequence shown here is derived from an EMBL/GenBank/DDBJ whole genome shotgun (WGS) entry which is preliminary data.</text>
</comment>
<protein>
    <submittedName>
        <fullName evidence="3">DUF2637 domain-containing protein</fullName>
    </submittedName>
</protein>
<dbReference type="Pfam" id="PF10935">
    <property type="entry name" value="DUF2637"/>
    <property type="match status" value="1"/>
</dbReference>
<gene>
    <name evidence="3" type="ORF">FNH04_44205</name>
</gene>
<accession>A0A5N8WHE5</accession>
<dbReference type="OrthoDB" id="3855580at2"/>
<organism evidence="3 4">
    <name type="scientific">Streptomyces phyllanthi</name>
    <dbReference type="NCBI Taxonomy" id="1803180"/>
    <lineage>
        <taxon>Bacteria</taxon>
        <taxon>Bacillati</taxon>
        <taxon>Actinomycetota</taxon>
        <taxon>Actinomycetes</taxon>
        <taxon>Kitasatosporales</taxon>
        <taxon>Streptomycetaceae</taxon>
        <taxon>Streptomyces</taxon>
    </lineage>
</organism>
<evidence type="ECO:0000313" key="4">
    <source>
        <dbReference type="Proteomes" id="UP000326979"/>
    </source>
</evidence>
<evidence type="ECO:0000256" key="2">
    <source>
        <dbReference type="SAM" id="Phobius"/>
    </source>
</evidence>
<keyword evidence="2" id="KW-1133">Transmembrane helix</keyword>
<keyword evidence="2" id="KW-0812">Transmembrane</keyword>
<dbReference type="EMBL" id="VJZE01000738">
    <property type="protein sequence ID" value="MPY46659.1"/>
    <property type="molecule type" value="Genomic_DNA"/>
</dbReference>
<evidence type="ECO:0000313" key="3">
    <source>
        <dbReference type="EMBL" id="MPY46659.1"/>
    </source>
</evidence>
<reference evidence="3 4" key="1">
    <citation type="submission" date="2019-07" db="EMBL/GenBank/DDBJ databases">
        <title>New species of Amycolatopsis and Streptomyces.</title>
        <authorList>
            <person name="Duangmal K."/>
            <person name="Teo W.F.A."/>
            <person name="Lipun K."/>
        </authorList>
    </citation>
    <scope>NUCLEOTIDE SEQUENCE [LARGE SCALE GENOMIC DNA]</scope>
    <source>
        <strain evidence="3 4">TISTR 2346</strain>
    </source>
</reference>
<proteinExistence type="predicted"/>
<feature type="transmembrane region" description="Helical" evidence="2">
    <location>
        <begin position="195"/>
        <end position="214"/>
    </location>
</feature>
<keyword evidence="4" id="KW-1185">Reference proteome</keyword>
<sequence length="275" mass="29487">MSETYSGHGMGGTRLDPGATAWPYTDSEYPYAGAGEQPFTSFAPFTPSWDPAEELAYLLSDQAAVEGGTFPADSPPDEPAEEMSAAERLAGLTQVTEELPRVRSAPGHRRVPPRKPTLSPVQRVSYLIIAVAAVIVSMVSVLGGVIAYDPLRRLPGIHTAYGAGYLWPLLVYGPWLVATLSILRAALHRRRAAHSWCVVLFFTSVAMLLCIAQSPRTITGVATGALPALASLACFQQLVRQITLTRPPRKTVRRRRASAPPPAPAATHPKKKAGA</sequence>
<feature type="region of interest" description="Disordered" evidence="1">
    <location>
        <begin position="1"/>
        <end position="20"/>
    </location>
</feature>